<accession>A0A0S2I4A2</accession>
<dbReference type="NCBIfam" id="TIGR00377">
    <property type="entry name" value="ant_ant_sig"/>
    <property type="match status" value="1"/>
</dbReference>
<dbReference type="InterPro" id="IPR003658">
    <property type="entry name" value="Anti-sigma_ant"/>
</dbReference>
<evidence type="ECO:0000313" key="4">
    <source>
        <dbReference type="EMBL" id="ALO17136.1"/>
    </source>
</evidence>
<dbReference type="SUPFAM" id="SSF52091">
    <property type="entry name" value="SpoIIaa-like"/>
    <property type="match status" value="1"/>
</dbReference>
<keyword evidence="5" id="KW-1185">Reference proteome</keyword>
<dbReference type="PANTHER" id="PTHR33495">
    <property type="entry name" value="ANTI-SIGMA FACTOR ANTAGONIST TM_1081-RELATED-RELATED"/>
    <property type="match status" value="1"/>
</dbReference>
<dbReference type="InterPro" id="IPR036513">
    <property type="entry name" value="STAS_dom_sf"/>
</dbReference>
<feature type="domain" description="STAS" evidence="3">
    <location>
        <begin position="21"/>
        <end position="110"/>
    </location>
</feature>
<protein>
    <recommendedName>
        <fullName evidence="2">Anti-sigma factor antagonist</fullName>
    </recommendedName>
</protein>
<organism evidence="4 5">
    <name type="scientific">Salinivirga cyanobacteriivorans</name>
    <dbReference type="NCBI Taxonomy" id="1307839"/>
    <lineage>
        <taxon>Bacteria</taxon>
        <taxon>Pseudomonadati</taxon>
        <taxon>Bacteroidota</taxon>
        <taxon>Bacteroidia</taxon>
        <taxon>Bacteroidales</taxon>
        <taxon>Salinivirgaceae</taxon>
        <taxon>Salinivirga</taxon>
    </lineage>
</organism>
<dbReference type="AlphaFoldDB" id="A0A0S2I4A2"/>
<gene>
    <name evidence="4" type="primary">rsbV</name>
    <name evidence="4" type="ORF">L21SP5_03528</name>
</gene>
<evidence type="ECO:0000259" key="3">
    <source>
        <dbReference type="PROSITE" id="PS50801"/>
    </source>
</evidence>
<dbReference type="Gene3D" id="3.30.750.24">
    <property type="entry name" value="STAS domain"/>
    <property type="match status" value="1"/>
</dbReference>
<dbReference type="KEGG" id="blq:L21SP5_03528"/>
<dbReference type="RefSeq" id="WP_057954456.1">
    <property type="nucleotide sequence ID" value="NZ_CP013118.1"/>
</dbReference>
<evidence type="ECO:0000313" key="5">
    <source>
        <dbReference type="Proteomes" id="UP000064893"/>
    </source>
</evidence>
<evidence type="ECO:0000256" key="2">
    <source>
        <dbReference type="RuleBase" id="RU003749"/>
    </source>
</evidence>
<evidence type="ECO:0000256" key="1">
    <source>
        <dbReference type="ARBA" id="ARBA00009013"/>
    </source>
</evidence>
<dbReference type="PROSITE" id="PS50801">
    <property type="entry name" value="STAS"/>
    <property type="match status" value="1"/>
</dbReference>
<dbReference type="Proteomes" id="UP000064893">
    <property type="component" value="Chromosome"/>
</dbReference>
<proteinExistence type="inferred from homology"/>
<dbReference type="EMBL" id="CP013118">
    <property type="protein sequence ID" value="ALO17136.1"/>
    <property type="molecule type" value="Genomic_DNA"/>
</dbReference>
<comment type="similarity">
    <text evidence="1 2">Belongs to the anti-sigma-factor antagonist family.</text>
</comment>
<dbReference type="InterPro" id="IPR002645">
    <property type="entry name" value="STAS_dom"/>
</dbReference>
<sequence length="111" mass="12679">MISSRVENNIVIAKISDDTKLNVLNAEEIKNSLTLLLRDYDRLILDLEGVVFIDSTGFGTLITIFKRARENDKTFKICNVSPEALELMKITKLDNIFELHENVEQCLSSFE</sequence>
<dbReference type="STRING" id="1307839.L21SP5_03528"/>
<dbReference type="GO" id="GO:0043856">
    <property type="term" value="F:anti-sigma factor antagonist activity"/>
    <property type="evidence" value="ECO:0007669"/>
    <property type="project" value="InterPro"/>
</dbReference>
<dbReference type="Pfam" id="PF01740">
    <property type="entry name" value="STAS"/>
    <property type="match status" value="1"/>
</dbReference>
<reference evidence="4 5" key="1">
    <citation type="submission" date="2015-11" db="EMBL/GenBank/DDBJ databases">
        <title>Description and complete genome sequence of a novel strain predominating in hypersaline microbial mats and representing a new family of the Bacteriodetes phylum.</title>
        <authorList>
            <person name="Spring S."/>
            <person name="Bunk B."/>
            <person name="Sproer C."/>
            <person name="Klenk H.-P."/>
        </authorList>
    </citation>
    <scope>NUCLEOTIDE SEQUENCE [LARGE SCALE GENOMIC DNA]</scope>
    <source>
        <strain evidence="4 5">L21-Spi-D4</strain>
    </source>
</reference>
<dbReference type="PANTHER" id="PTHR33495:SF2">
    <property type="entry name" value="ANTI-SIGMA FACTOR ANTAGONIST TM_1081-RELATED"/>
    <property type="match status" value="1"/>
</dbReference>
<dbReference type="OrthoDB" id="1493620at2"/>
<name>A0A0S2I4A2_9BACT</name>
<dbReference type="CDD" id="cd07043">
    <property type="entry name" value="STAS_anti-anti-sigma_factors"/>
    <property type="match status" value="1"/>
</dbReference>